<evidence type="ECO:0000313" key="1">
    <source>
        <dbReference type="Proteomes" id="UP000095287"/>
    </source>
</evidence>
<name>A0A1I7ZZQ2_9BILA</name>
<evidence type="ECO:0000313" key="2">
    <source>
        <dbReference type="WBParaSite" id="L893_g3123.t1"/>
    </source>
</evidence>
<sequence>SSMSDWTGDSLLTKELLISKKRNEEPHAYD</sequence>
<reference evidence="2" key="1">
    <citation type="submission" date="2016-11" db="UniProtKB">
        <authorList>
            <consortium name="WormBaseParasite"/>
        </authorList>
    </citation>
    <scope>IDENTIFICATION</scope>
</reference>
<protein>
    <submittedName>
        <fullName evidence="2">Transposase</fullName>
    </submittedName>
</protein>
<accession>A0A1I7ZZQ2</accession>
<organism evidence="1 2">
    <name type="scientific">Steinernema glaseri</name>
    <dbReference type="NCBI Taxonomy" id="37863"/>
    <lineage>
        <taxon>Eukaryota</taxon>
        <taxon>Metazoa</taxon>
        <taxon>Ecdysozoa</taxon>
        <taxon>Nematoda</taxon>
        <taxon>Chromadorea</taxon>
        <taxon>Rhabditida</taxon>
        <taxon>Tylenchina</taxon>
        <taxon>Panagrolaimomorpha</taxon>
        <taxon>Strongyloidoidea</taxon>
        <taxon>Steinernematidae</taxon>
        <taxon>Steinernema</taxon>
    </lineage>
</organism>
<dbReference type="AlphaFoldDB" id="A0A1I7ZZQ2"/>
<proteinExistence type="predicted"/>
<dbReference type="WBParaSite" id="L893_g3123.t1">
    <property type="protein sequence ID" value="L893_g3123.t1"/>
    <property type="gene ID" value="L893_g3123"/>
</dbReference>
<keyword evidence="1" id="KW-1185">Reference proteome</keyword>
<dbReference type="Proteomes" id="UP000095287">
    <property type="component" value="Unplaced"/>
</dbReference>